<protein>
    <submittedName>
        <fullName evidence="4">Ankyrin repeat domain-containing protein</fullName>
    </submittedName>
</protein>
<keyword evidence="2 3" id="KW-0040">ANK repeat</keyword>
<sequence length="118" mass="12671">MPTDSDCLNAFVAIRRGEAERLEALLDAHPDLPNWRLAGRARGRTPLHVVTDWPGYFPKGPRIAGILLRAGAHVDARGEDWTGETPLHWTASSDDAAVARVLIAAGADIEAPDGSIAR</sequence>
<dbReference type="PANTHER" id="PTHR24201:SF16">
    <property type="entry name" value="ANKYRIN-1-LIKE-RELATED"/>
    <property type="match status" value="1"/>
</dbReference>
<dbReference type="Pfam" id="PF12796">
    <property type="entry name" value="Ank_2"/>
    <property type="match status" value="1"/>
</dbReference>
<dbReference type="RefSeq" id="WP_241054823.1">
    <property type="nucleotide sequence ID" value="NZ_JAKZBV010000001.1"/>
</dbReference>
<evidence type="ECO:0000256" key="1">
    <source>
        <dbReference type="ARBA" id="ARBA00022737"/>
    </source>
</evidence>
<dbReference type="SUPFAM" id="SSF48403">
    <property type="entry name" value="Ankyrin repeat"/>
    <property type="match status" value="1"/>
</dbReference>
<dbReference type="PROSITE" id="PS50297">
    <property type="entry name" value="ANK_REP_REGION"/>
    <property type="match status" value="1"/>
</dbReference>
<comment type="caution">
    <text evidence="4">The sequence shown here is derived from an EMBL/GenBank/DDBJ whole genome shotgun (WGS) entry which is preliminary data.</text>
</comment>
<proteinExistence type="predicted"/>
<dbReference type="InterPro" id="IPR036770">
    <property type="entry name" value="Ankyrin_rpt-contain_sf"/>
</dbReference>
<dbReference type="PANTHER" id="PTHR24201">
    <property type="entry name" value="ANK_REP_REGION DOMAIN-CONTAINING PROTEIN"/>
    <property type="match status" value="1"/>
</dbReference>
<dbReference type="InterPro" id="IPR002110">
    <property type="entry name" value="Ankyrin_rpt"/>
</dbReference>
<evidence type="ECO:0000313" key="4">
    <source>
        <dbReference type="EMBL" id="MCH6471198.1"/>
    </source>
</evidence>
<dbReference type="Proteomes" id="UP001202922">
    <property type="component" value="Unassembled WGS sequence"/>
</dbReference>
<reference evidence="4 5" key="1">
    <citation type="submission" date="2022-03" db="EMBL/GenBank/DDBJ databases">
        <title>Sinomonas sp. isolated from a soil.</title>
        <authorList>
            <person name="Han J."/>
            <person name="Kim D.-U."/>
        </authorList>
    </citation>
    <scope>NUCLEOTIDE SEQUENCE [LARGE SCALE GENOMIC DNA]</scope>
    <source>
        <strain evidence="4 5">5-5</strain>
    </source>
</reference>
<evidence type="ECO:0000256" key="3">
    <source>
        <dbReference type="PROSITE-ProRule" id="PRU00023"/>
    </source>
</evidence>
<name>A0ABS9U3C5_9MICC</name>
<keyword evidence="1" id="KW-0677">Repeat</keyword>
<accession>A0ABS9U3C5</accession>
<dbReference type="SMART" id="SM00248">
    <property type="entry name" value="ANK"/>
    <property type="match status" value="3"/>
</dbReference>
<organism evidence="4 5">
    <name type="scientific">Sinomonas terrae</name>
    <dbReference type="NCBI Taxonomy" id="2908838"/>
    <lineage>
        <taxon>Bacteria</taxon>
        <taxon>Bacillati</taxon>
        <taxon>Actinomycetota</taxon>
        <taxon>Actinomycetes</taxon>
        <taxon>Micrococcales</taxon>
        <taxon>Micrococcaceae</taxon>
        <taxon>Sinomonas</taxon>
    </lineage>
</organism>
<dbReference type="PROSITE" id="PS50088">
    <property type="entry name" value="ANK_REPEAT"/>
    <property type="match status" value="1"/>
</dbReference>
<evidence type="ECO:0000313" key="5">
    <source>
        <dbReference type="Proteomes" id="UP001202922"/>
    </source>
</evidence>
<feature type="repeat" description="ANK" evidence="3">
    <location>
        <begin position="82"/>
        <end position="114"/>
    </location>
</feature>
<dbReference type="InterPro" id="IPR050776">
    <property type="entry name" value="Ank_Repeat/CDKN_Inhibitor"/>
</dbReference>
<dbReference type="Gene3D" id="1.25.40.20">
    <property type="entry name" value="Ankyrin repeat-containing domain"/>
    <property type="match status" value="1"/>
</dbReference>
<gene>
    <name evidence="4" type="ORF">L0M17_14640</name>
</gene>
<keyword evidence="5" id="KW-1185">Reference proteome</keyword>
<dbReference type="EMBL" id="JAKZBV010000001">
    <property type="protein sequence ID" value="MCH6471198.1"/>
    <property type="molecule type" value="Genomic_DNA"/>
</dbReference>
<evidence type="ECO:0000256" key="2">
    <source>
        <dbReference type="ARBA" id="ARBA00023043"/>
    </source>
</evidence>